<dbReference type="OrthoDB" id="3354387at2759"/>
<proteinExistence type="inferred from homology"/>
<feature type="binding site" evidence="3">
    <location>
        <position position="360"/>
    </location>
    <ligand>
        <name>dimethylallyl diphosphate</name>
        <dbReference type="ChEBI" id="CHEBI:57623"/>
    </ligand>
</feature>
<evidence type="ECO:0000313" key="5">
    <source>
        <dbReference type="Proteomes" id="UP000824596"/>
    </source>
</evidence>
<dbReference type="Proteomes" id="UP000824596">
    <property type="component" value="Unassembled WGS sequence"/>
</dbReference>
<evidence type="ECO:0000256" key="2">
    <source>
        <dbReference type="ARBA" id="ARBA00022679"/>
    </source>
</evidence>
<dbReference type="EMBL" id="JAIZPD010000004">
    <property type="protein sequence ID" value="KAH0964214.1"/>
    <property type="molecule type" value="Genomic_DNA"/>
</dbReference>
<feature type="binding site" evidence="3">
    <location>
        <position position="267"/>
    </location>
    <ligand>
        <name>dimethylallyl diphosphate</name>
        <dbReference type="ChEBI" id="CHEBI:57623"/>
    </ligand>
</feature>
<keyword evidence="5" id="KW-1185">Reference proteome</keyword>
<dbReference type="NCBIfam" id="TIGR03429">
    <property type="entry name" value="arom_pren_DMATS"/>
    <property type="match status" value="1"/>
</dbReference>
<dbReference type="GO" id="GO:0004659">
    <property type="term" value="F:prenyltransferase activity"/>
    <property type="evidence" value="ECO:0007669"/>
    <property type="project" value="TreeGrafter"/>
</dbReference>
<sequence>MAENALTGGRGTPKAWAALQPLMPPLHTDSDYWWKLSGPCLATLMEAAGYSAEKQFEALVFHYHWIIPYMGPAPSVDGKLKWPSMFSKLNGMPMTYSWKWNTPTAKPEVRYTLEATNLLSGSEMDPLNQDPTNELLRRLRSVLPSLDLTWMDHFLSTLYDDDRQKYTLEAVSGAKLASTTLVSAEFAHKGLTMKTWFIPRKLGYDHGKIPMELWEQSLAQLDPANAARAAVYDFIKTSSEGKMLSPLRYSMLGVDNVTPSKSRIKMYFRTPHTSFASVREVMTLGGRIAFPETKMQELKSLVAAVACLNPDFDDNSEVRPTPGQGSGSKGISSDLPAILSGFIYYFDIAPGGTLPDIKLYIQQRYLGQDDASMANGVMSWMENHGRGQFCQSWNELGSLI</sequence>
<dbReference type="GO" id="GO:0009820">
    <property type="term" value="P:alkaloid metabolic process"/>
    <property type="evidence" value="ECO:0007669"/>
    <property type="project" value="InterPro"/>
</dbReference>
<dbReference type="GeneID" id="68353771"/>
<organism evidence="4 5">
    <name type="scientific">Hirsutella rhossiliensis</name>
    <dbReference type="NCBI Taxonomy" id="111463"/>
    <lineage>
        <taxon>Eukaryota</taxon>
        <taxon>Fungi</taxon>
        <taxon>Dikarya</taxon>
        <taxon>Ascomycota</taxon>
        <taxon>Pezizomycotina</taxon>
        <taxon>Sordariomycetes</taxon>
        <taxon>Hypocreomycetidae</taxon>
        <taxon>Hypocreales</taxon>
        <taxon>Ophiocordycipitaceae</taxon>
        <taxon>Hirsutella</taxon>
    </lineage>
</organism>
<dbReference type="CDD" id="cd13929">
    <property type="entry name" value="PT-DMATS_CymD"/>
    <property type="match status" value="1"/>
</dbReference>
<comment type="similarity">
    <text evidence="1">Belongs to the tryptophan dimethylallyltransferase family.</text>
</comment>
<feature type="binding site" evidence="3">
    <location>
        <position position="263"/>
    </location>
    <ligand>
        <name>dimethylallyl diphosphate</name>
        <dbReference type="ChEBI" id="CHEBI:57623"/>
    </ligand>
</feature>
<name>A0A9P8N1I7_9HYPO</name>
<evidence type="ECO:0000256" key="1">
    <source>
        <dbReference type="ARBA" id="ARBA00010209"/>
    </source>
</evidence>
<dbReference type="SFLD" id="SFLDS00036">
    <property type="entry name" value="Aromatic_Prenyltransferase"/>
    <property type="match status" value="1"/>
</dbReference>
<feature type="binding site" evidence="3">
    <location>
        <position position="194"/>
    </location>
    <ligand>
        <name>dimethylallyl diphosphate</name>
        <dbReference type="ChEBI" id="CHEBI:57623"/>
    </ligand>
</feature>
<feature type="binding site" evidence="3">
    <location>
        <position position="110"/>
    </location>
    <ligand>
        <name>dimethylallyl diphosphate</name>
        <dbReference type="ChEBI" id="CHEBI:57623"/>
    </ligand>
</feature>
<dbReference type="InterPro" id="IPR012148">
    <property type="entry name" value="ABBA_DMATS-like"/>
</dbReference>
<dbReference type="Pfam" id="PF11991">
    <property type="entry name" value="Trp_DMAT"/>
    <property type="match status" value="1"/>
</dbReference>
<feature type="binding site" evidence="3">
    <location>
        <position position="265"/>
    </location>
    <ligand>
        <name>dimethylallyl diphosphate</name>
        <dbReference type="ChEBI" id="CHEBI:57623"/>
    </ligand>
</feature>
<dbReference type="RefSeq" id="XP_044721727.1">
    <property type="nucleotide sequence ID" value="XM_044863113.1"/>
</dbReference>
<protein>
    <submittedName>
        <fullName evidence="4">Tryptophan dimethylallyltransferase domain-containing protein</fullName>
    </submittedName>
</protein>
<dbReference type="PANTHER" id="PTHR40627">
    <property type="entry name" value="INDOLE PRENYLTRANSFERASE TDIB-RELATED"/>
    <property type="match status" value="1"/>
</dbReference>
<keyword evidence="2" id="KW-0808">Transferase</keyword>
<gene>
    <name evidence="4" type="ORF">HRG_04642</name>
</gene>
<accession>A0A9P8N1I7</accession>
<dbReference type="PANTHER" id="PTHR40627:SF4">
    <property type="entry name" value="PRENYLTRANSFERASE ASQH1-RELATED"/>
    <property type="match status" value="1"/>
</dbReference>
<dbReference type="InterPro" id="IPR033964">
    <property type="entry name" value="ABBA"/>
</dbReference>
<evidence type="ECO:0000313" key="4">
    <source>
        <dbReference type="EMBL" id="KAH0964214.1"/>
    </source>
</evidence>
<evidence type="ECO:0000256" key="3">
    <source>
        <dbReference type="PIRSR" id="PIRSR000509-1"/>
    </source>
</evidence>
<dbReference type="InterPro" id="IPR017795">
    <property type="entry name" value="ABBA_NscD-like"/>
</dbReference>
<dbReference type="PIRSF" id="PIRSF000509">
    <property type="entry name" value="Trp_DMAT"/>
    <property type="match status" value="1"/>
</dbReference>
<dbReference type="AlphaFoldDB" id="A0A9P8N1I7"/>
<comment type="caution">
    <text evidence="4">The sequence shown here is derived from an EMBL/GenBank/DDBJ whole genome shotgun (WGS) entry which is preliminary data.</text>
</comment>
<reference evidence="4" key="1">
    <citation type="submission" date="2021-09" db="EMBL/GenBank/DDBJ databases">
        <title>A high-quality genome of the endoparasitic fungus Hirsutella rhossiliensis with a comparison of Hirsutella genomes reveals transposable elements contributing to genome size variation.</title>
        <authorList>
            <person name="Lin R."/>
            <person name="Jiao Y."/>
            <person name="Sun X."/>
            <person name="Ling J."/>
            <person name="Xie B."/>
            <person name="Cheng X."/>
        </authorList>
    </citation>
    <scope>NUCLEOTIDE SEQUENCE</scope>
    <source>
        <strain evidence="4">HR02</strain>
    </source>
</reference>